<dbReference type="InterPro" id="IPR036291">
    <property type="entry name" value="NAD(P)-bd_dom_sf"/>
</dbReference>
<keyword evidence="3" id="KW-1185">Reference proteome</keyword>
<accession>A0ABT8YD73</accession>
<dbReference type="PANTHER" id="PTHR42879:SF2">
    <property type="entry name" value="3-OXOACYL-[ACYL-CARRIER-PROTEIN] REDUCTASE FABG"/>
    <property type="match status" value="1"/>
</dbReference>
<name>A0ABT8YD73_9SPHN</name>
<organism evidence="2 3">
    <name type="scientific">Sphingomonas natans</name>
    <dbReference type="NCBI Taxonomy" id="3063330"/>
    <lineage>
        <taxon>Bacteria</taxon>
        <taxon>Pseudomonadati</taxon>
        <taxon>Pseudomonadota</taxon>
        <taxon>Alphaproteobacteria</taxon>
        <taxon>Sphingomonadales</taxon>
        <taxon>Sphingomonadaceae</taxon>
        <taxon>Sphingomonas</taxon>
    </lineage>
</organism>
<evidence type="ECO:0000313" key="3">
    <source>
        <dbReference type="Proteomes" id="UP001169764"/>
    </source>
</evidence>
<evidence type="ECO:0000256" key="1">
    <source>
        <dbReference type="ARBA" id="ARBA00006484"/>
    </source>
</evidence>
<protein>
    <submittedName>
        <fullName evidence="2">SDR family oxidoreductase</fullName>
    </submittedName>
</protein>
<proteinExistence type="inferred from homology"/>
<reference evidence="2" key="1">
    <citation type="submission" date="2023-07" db="EMBL/GenBank/DDBJ databases">
        <authorList>
            <person name="Kim M."/>
        </authorList>
    </citation>
    <scope>NUCLEOTIDE SEQUENCE</scope>
    <source>
        <strain evidence="2">BIUV-7</strain>
    </source>
</reference>
<evidence type="ECO:0000313" key="2">
    <source>
        <dbReference type="EMBL" id="MDO6416311.1"/>
    </source>
</evidence>
<dbReference type="InterPro" id="IPR050259">
    <property type="entry name" value="SDR"/>
</dbReference>
<gene>
    <name evidence="2" type="ORF">Q4F19_18135</name>
</gene>
<comment type="caution">
    <text evidence="2">The sequence shown here is derived from an EMBL/GenBank/DDBJ whole genome shotgun (WGS) entry which is preliminary data.</text>
</comment>
<dbReference type="SUPFAM" id="SSF51735">
    <property type="entry name" value="NAD(P)-binding Rossmann-fold domains"/>
    <property type="match status" value="1"/>
</dbReference>
<sequence length="273" mass="29324">MHNTRPAYFPSTAADAATLEEWIMDLHMDGKTALVTGASQGLGRAIAKALSSEGVTVLATARNPELLASLASEIEADGGARPVLFEQDFMTPDAPQKIADAALTALGYVDILVNNAGGSRPMEIDAPEDQWVEGMTLNFDRHRQLAQKLLPNFIARKAGAIISLSGNLEPEVVNAAMVAKAGLVVWSKGLSEQLGQYGITVNCVQPGLIDTAQIRRLYPGEERTKFASREIALHEFGQPEDVANAVTFLASARARYITGIVLLVDGGMRRYSF</sequence>
<dbReference type="PRINTS" id="PR00081">
    <property type="entry name" value="GDHRDH"/>
</dbReference>
<dbReference type="Pfam" id="PF13561">
    <property type="entry name" value="adh_short_C2"/>
    <property type="match status" value="1"/>
</dbReference>
<dbReference type="Gene3D" id="3.40.50.720">
    <property type="entry name" value="NAD(P)-binding Rossmann-like Domain"/>
    <property type="match status" value="1"/>
</dbReference>
<dbReference type="InterPro" id="IPR002347">
    <property type="entry name" value="SDR_fam"/>
</dbReference>
<dbReference type="Proteomes" id="UP001169764">
    <property type="component" value="Unassembled WGS sequence"/>
</dbReference>
<dbReference type="EMBL" id="JAUOTP010000010">
    <property type="protein sequence ID" value="MDO6416311.1"/>
    <property type="molecule type" value="Genomic_DNA"/>
</dbReference>
<dbReference type="PANTHER" id="PTHR42879">
    <property type="entry name" value="3-OXOACYL-(ACYL-CARRIER-PROTEIN) REDUCTASE"/>
    <property type="match status" value="1"/>
</dbReference>
<comment type="similarity">
    <text evidence="1">Belongs to the short-chain dehydrogenases/reductases (SDR) family.</text>
</comment>